<evidence type="ECO:0000313" key="14">
    <source>
        <dbReference type="Proteomes" id="UP000199481"/>
    </source>
</evidence>
<dbReference type="Gene3D" id="3.40.970.10">
    <property type="entry name" value="Ribonuclease H1, N-terminal domain"/>
    <property type="match status" value="1"/>
</dbReference>
<evidence type="ECO:0000256" key="1">
    <source>
        <dbReference type="ARBA" id="ARBA00000077"/>
    </source>
</evidence>
<dbReference type="InterPro" id="IPR011320">
    <property type="entry name" value="RNase_H1_N"/>
</dbReference>
<dbReference type="InterPro" id="IPR036397">
    <property type="entry name" value="RNaseH_sf"/>
</dbReference>
<dbReference type="EC" id="3.1.26.4" evidence="5"/>
<evidence type="ECO:0000313" key="13">
    <source>
        <dbReference type="EMBL" id="SDQ64304.1"/>
    </source>
</evidence>
<evidence type="ECO:0000256" key="10">
    <source>
        <dbReference type="ARBA" id="ARBA00022801"/>
    </source>
</evidence>
<dbReference type="InterPro" id="IPR002156">
    <property type="entry name" value="RNaseH_domain"/>
</dbReference>
<dbReference type="PROSITE" id="PS50879">
    <property type="entry name" value="RNASE_H_1"/>
    <property type="match status" value="1"/>
</dbReference>
<dbReference type="InterPro" id="IPR050092">
    <property type="entry name" value="RNase_H"/>
</dbReference>
<dbReference type="GO" id="GO:0046872">
    <property type="term" value="F:metal ion binding"/>
    <property type="evidence" value="ECO:0007669"/>
    <property type="project" value="UniProtKB-KW"/>
</dbReference>
<keyword evidence="11" id="KW-0460">Magnesium</keyword>
<evidence type="ECO:0000256" key="6">
    <source>
        <dbReference type="ARBA" id="ARBA00017721"/>
    </source>
</evidence>
<dbReference type="OrthoDB" id="9811552at2"/>
<comment type="cofactor">
    <cofactor evidence="2">
        <name>Mg(2+)</name>
        <dbReference type="ChEBI" id="CHEBI:18420"/>
    </cofactor>
</comment>
<keyword evidence="8" id="KW-0479">Metal-binding</keyword>
<evidence type="ECO:0000259" key="12">
    <source>
        <dbReference type="PROSITE" id="PS50879"/>
    </source>
</evidence>
<evidence type="ECO:0000256" key="2">
    <source>
        <dbReference type="ARBA" id="ARBA00001946"/>
    </source>
</evidence>
<name>A0A1H1CJD8_9LACT</name>
<dbReference type="InterPro" id="IPR009027">
    <property type="entry name" value="Ribosomal_bL9/RNase_H1_N"/>
</dbReference>
<dbReference type="SUPFAM" id="SSF53098">
    <property type="entry name" value="Ribonuclease H-like"/>
    <property type="match status" value="1"/>
</dbReference>
<dbReference type="CDD" id="cd09277">
    <property type="entry name" value="RNase_HI_bacteria_like"/>
    <property type="match status" value="1"/>
</dbReference>
<protein>
    <recommendedName>
        <fullName evidence="6">Ribonuclease H</fullName>
        <ecNumber evidence="5">3.1.26.4</ecNumber>
    </recommendedName>
</protein>
<dbReference type="Gene3D" id="3.30.420.10">
    <property type="entry name" value="Ribonuclease H-like superfamily/Ribonuclease H"/>
    <property type="match status" value="1"/>
</dbReference>
<comment type="catalytic activity">
    <reaction evidence="1">
        <text>Endonucleolytic cleavage to 5'-phosphomonoester.</text>
        <dbReference type="EC" id="3.1.26.4"/>
    </reaction>
</comment>
<keyword evidence="7" id="KW-0540">Nuclease</keyword>
<dbReference type="InterPro" id="IPR037056">
    <property type="entry name" value="RNase_H1_N_sf"/>
</dbReference>
<comment type="similarity">
    <text evidence="4">Belongs to the RNase H family.</text>
</comment>
<dbReference type="RefSeq" id="WP_089978862.1">
    <property type="nucleotide sequence ID" value="NZ_CP084917.1"/>
</dbReference>
<dbReference type="GO" id="GO:0003676">
    <property type="term" value="F:nucleic acid binding"/>
    <property type="evidence" value="ECO:0007669"/>
    <property type="project" value="InterPro"/>
</dbReference>
<dbReference type="GO" id="GO:0043137">
    <property type="term" value="P:DNA replication, removal of RNA primer"/>
    <property type="evidence" value="ECO:0007669"/>
    <property type="project" value="TreeGrafter"/>
</dbReference>
<evidence type="ECO:0000256" key="5">
    <source>
        <dbReference type="ARBA" id="ARBA00012180"/>
    </source>
</evidence>
<evidence type="ECO:0000256" key="3">
    <source>
        <dbReference type="ARBA" id="ARBA00004065"/>
    </source>
</evidence>
<keyword evidence="14" id="KW-1185">Reference proteome</keyword>
<dbReference type="PANTHER" id="PTHR10642:SF26">
    <property type="entry name" value="RIBONUCLEASE H1"/>
    <property type="match status" value="1"/>
</dbReference>
<sequence length="305" mass="35039">MGKFYAVRTGRKTGIFETWHACELQVKGYPGSQYKSFQNRLEAEEYLDNSTIEKTESPGTALHIYVDGSYSKAQNRAGFGCVFVKNDTILKEVSLETPIISNDNLWNVSAEIAGVLYAVEWCVKKEVPSVTIFYDYEGLSSWYDGSWKANKQTTKNYVKKMNELKKHINISFSKVKAHSGDFFNEKADFLAKKAINNVKESIKFNSNLITNENIDIYLNLELFNKIVGVLNTEEEKTIIICKGFHLNDRIINKLAKYFWKKDKKMLKDLANIKITFDVKSMILNIEYSQKKIDGKIIKLIQLEGK</sequence>
<reference evidence="14" key="1">
    <citation type="submission" date="2016-10" db="EMBL/GenBank/DDBJ databases">
        <authorList>
            <person name="Varghese N."/>
            <person name="Submissions S."/>
        </authorList>
    </citation>
    <scope>NUCLEOTIDE SEQUENCE [LARGE SCALE GENOMIC DNA]</scope>
    <source>
        <strain evidence="14">MPL-11</strain>
    </source>
</reference>
<dbReference type="InterPro" id="IPR012337">
    <property type="entry name" value="RNaseH-like_sf"/>
</dbReference>
<dbReference type="GO" id="GO:0004523">
    <property type="term" value="F:RNA-DNA hybrid ribonuclease activity"/>
    <property type="evidence" value="ECO:0007669"/>
    <property type="project" value="UniProtKB-EC"/>
</dbReference>
<feature type="domain" description="RNase H type-1" evidence="12">
    <location>
        <begin position="58"/>
        <end position="196"/>
    </location>
</feature>
<proteinExistence type="inferred from homology"/>
<dbReference type="Pfam" id="PF01693">
    <property type="entry name" value="Cauli_VI"/>
    <property type="match status" value="1"/>
</dbReference>
<dbReference type="Proteomes" id="UP000199481">
    <property type="component" value="Unassembled WGS sequence"/>
</dbReference>
<dbReference type="AlphaFoldDB" id="A0A1H1CJD8"/>
<evidence type="ECO:0000256" key="11">
    <source>
        <dbReference type="ARBA" id="ARBA00022842"/>
    </source>
</evidence>
<dbReference type="FunFam" id="3.40.970.10:FF:000002">
    <property type="entry name" value="Ribonuclease H"/>
    <property type="match status" value="1"/>
</dbReference>
<dbReference type="EMBL" id="FNJW01000009">
    <property type="protein sequence ID" value="SDQ64304.1"/>
    <property type="molecule type" value="Genomic_DNA"/>
</dbReference>
<dbReference type="Pfam" id="PF00075">
    <property type="entry name" value="RNase_H"/>
    <property type="match status" value="1"/>
</dbReference>
<organism evidence="13 14">
    <name type="scientific">Carnobacterium viridans</name>
    <dbReference type="NCBI Taxonomy" id="174587"/>
    <lineage>
        <taxon>Bacteria</taxon>
        <taxon>Bacillati</taxon>
        <taxon>Bacillota</taxon>
        <taxon>Bacilli</taxon>
        <taxon>Lactobacillales</taxon>
        <taxon>Carnobacteriaceae</taxon>
        <taxon>Carnobacterium</taxon>
    </lineage>
</organism>
<gene>
    <name evidence="13" type="ORF">SAMN04487752_2765</name>
</gene>
<dbReference type="PANTHER" id="PTHR10642">
    <property type="entry name" value="RIBONUCLEASE H1"/>
    <property type="match status" value="1"/>
</dbReference>
<evidence type="ECO:0000256" key="4">
    <source>
        <dbReference type="ARBA" id="ARBA00005300"/>
    </source>
</evidence>
<evidence type="ECO:0000256" key="8">
    <source>
        <dbReference type="ARBA" id="ARBA00022723"/>
    </source>
</evidence>
<evidence type="ECO:0000256" key="9">
    <source>
        <dbReference type="ARBA" id="ARBA00022759"/>
    </source>
</evidence>
<evidence type="ECO:0000256" key="7">
    <source>
        <dbReference type="ARBA" id="ARBA00022722"/>
    </source>
</evidence>
<keyword evidence="10" id="KW-0378">Hydrolase</keyword>
<dbReference type="SUPFAM" id="SSF55658">
    <property type="entry name" value="L9 N-domain-like"/>
    <property type="match status" value="1"/>
</dbReference>
<comment type="function">
    <text evidence="3">Endonuclease that specifically degrades the RNA of RNA-DNA hybrids.</text>
</comment>
<keyword evidence="9" id="KW-0255">Endonuclease</keyword>
<accession>A0A1H1CJD8</accession>